<proteinExistence type="predicted"/>
<accession>A0ABS7XLJ1</accession>
<evidence type="ECO:0000259" key="3">
    <source>
        <dbReference type="Pfam" id="PF20511"/>
    </source>
</evidence>
<dbReference type="PIRSF" id="PIRSF036894">
    <property type="entry name" value="PMI_Firm_short"/>
    <property type="match status" value="1"/>
</dbReference>
<evidence type="ECO:0000313" key="4">
    <source>
        <dbReference type="EMBL" id="MBZ9779269.1"/>
    </source>
</evidence>
<organism evidence="4 5">
    <name type="scientific">Psychroflexus longus</name>
    <dbReference type="NCBI Taxonomy" id="2873596"/>
    <lineage>
        <taxon>Bacteria</taxon>
        <taxon>Pseudomonadati</taxon>
        <taxon>Bacteroidota</taxon>
        <taxon>Flavobacteriia</taxon>
        <taxon>Flavobacteriales</taxon>
        <taxon>Flavobacteriaceae</taxon>
        <taxon>Psychroflexus</taxon>
    </lineage>
</organism>
<dbReference type="InterPro" id="IPR014628">
    <property type="entry name" value="Man6P_isomerase_Firm_short"/>
</dbReference>
<dbReference type="CDD" id="cd07010">
    <property type="entry name" value="cupin_PMI_type_I_N_bac"/>
    <property type="match status" value="1"/>
</dbReference>
<keyword evidence="5" id="KW-1185">Reference proteome</keyword>
<evidence type="ECO:0000313" key="5">
    <source>
        <dbReference type="Proteomes" id="UP001199314"/>
    </source>
</evidence>
<keyword evidence="4" id="KW-0413">Isomerase</keyword>
<dbReference type="PANTHER" id="PTHR42742:SF3">
    <property type="entry name" value="FRUCTOKINASE"/>
    <property type="match status" value="1"/>
</dbReference>
<dbReference type="Pfam" id="PF20511">
    <property type="entry name" value="PMI_typeI_cat"/>
    <property type="match status" value="1"/>
</dbReference>
<keyword evidence="1" id="KW-0479">Metal-binding</keyword>
<dbReference type="SUPFAM" id="SSF51182">
    <property type="entry name" value="RmlC-like cupins"/>
    <property type="match status" value="1"/>
</dbReference>
<protein>
    <submittedName>
        <fullName evidence="4">Class I mannose-6-phosphate isomerase</fullName>
    </submittedName>
</protein>
<dbReference type="RefSeq" id="WP_224461614.1">
    <property type="nucleotide sequence ID" value="NZ_JAIQZE010000010.1"/>
</dbReference>
<evidence type="ECO:0000256" key="2">
    <source>
        <dbReference type="ARBA" id="ARBA00022833"/>
    </source>
</evidence>
<keyword evidence="2" id="KW-0862">Zinc</keyword>
<gene>
    <name evidence="4" type="ORF">LB452_10070</name>
</gene>
<comment type="caution">
    <text evidence="4">The sequence shown here is derived from an EMBL/GenBank/DDBJ whole genome shotgun (WGS) entry which is preliminary data.</text>
</comment>
<sequence>MLYPLKFTPILKEKIWGGHRFHSKTNQNLGDKKIGESWEISGVKDEISIVENGSLKGEVLEDLIIEFKDQLLGKSVYERFNAQFPILIKFIEARDNLSVQLHPDDQLAKKRHNSFGKTEMWYIIESENNAKLILDFKDNLSAKKLKDLINSGKIENSLNSISVKEGDAFFIKPGLVHAIGAGVLLAEIQQTSDITYRIYDWNRVDEEGNTRELHTDLALEAIDFDNTSDYRIRYDSVLNTKVPLADTPYFKTKFLEINKDLNLDYSKVDSFIIFMNVGHSSATISHKNIHYSILSKETILIPACIDTLEIKSAGTKLLEISI</sequence>
<dbReference type="GO" id="GO:0016853">
    <property type="term" value="F:isomerase activity"/>
    <property type="evidence" value="ECO:0007669"/>
    <property type="project" value="UniProtKB-KW"/>
</dbReference>
<dbReference type="EMBL" id="JAIQZE010000010">
    <property type="protein sequence ID" value="MBZ9779269.1"/>
    <property type="molecule type" value="Genomic_DNA"/>
</dbReference>
<dbReference type="InterPro" id="IPR014710">
    <property type="entry name" value="RmlC-like_jellyroll"/>
</dbReference>
<dbReference type="InterPro" id="IPR011051">
    <property type="entry name" value="RmlC_Cupin_sf"/>
</dbReference>
<dbReference type="PANTHER" id="PTHR42742">
    <property type="entry name" value="TRANSCRIPTIONAL REPRESSOR MPRA"/>
    <property type="match status" value="1"/>
</dbReference>
<reference evidence="5" key="1">
    <citation type="submission" date="2023-07" db="EMBL/GenBank/DDBJ databases">
        <title>Novel species isolated from saline lakes on Tibetan Plateau.</title>
        <authorList>
            <person name="Lu H."/>
        </authorList>
    </citation>
    <scope>NUCLEOTIDE SEQUENCE [LARGE SCALE GENOMIC DNA]</scope>
    <source>
        <strain evidence="5">CAK8W</strain>
    </source>
</reference>
<evidence type="ECO:0000256" key="1">
    <source>
        <dbReference type="ARBA" id="ARBA00022723"/>
    </source>
</evidence>
<dbReference type="InterPro" id="IPR051804">
    <property type="entry name" value="Carb_Metab_Reg_Kinase/Isom"/>
</dbReference>
<name>A0ABS7XLJ1_9FLAO</name>
<dbReference type="Proteomes" id="UP001199314">
    <property type="component" value="Unassembled WGS sequence"/>
</dbReference>
<feature type="domain" description="Phosphomannose isomerase type I catalytic" evidence="3">
    <location>
        <begin position="6"/>
        <end position="113"/>
    </location>
</feature>
<dbReference type="InterPro" id="IPR046457">
    <property type="entry name" value="PMI_typeI_cat"/>
</dbReference>
<dbReference type="Gene3D" id="2.60.120.10">
    <property type="entry name" value="Jelly Rolls"/>
    <property type="match status" value="2"/>
</dbReference>